<protein>
    <recommendedName>
        <fullName evidence="3">Roadblock/LAMTOR2 domain-containing protein</fullName>
    </recommendedName>
</protein>
<evidence type="ECO:0008006" key="3">
    <source>
        <dbReference type="Google" id="ProtNLM"/>
    </source>
</evidence>
<dbReference type="EMBL" id="JEMB01000403">
    <property type="protein sequence ID" value="KYF97417.1"/>
    <property type="molecule type" value="Genomic_DNA"/>
</dbReference>
<accession>A0A150SZ20</accession>
<evidence type="ECO:0000313" key="2">
    <source>
        <dbReference type="Proteomes" id="UP000075635"/>
    </source>
</evidence>
<gene>
    <name evidence="1" type="ORF">BE17_36515</name>
</gene>
<sequence>MFQAVLKEVVENTEGGIATLLMDFEGIAVDSYSKPGAAFDITTIGAEFSVVLKSIQRAAEMLDAGNAAEIAIQAEKVTTLIRVVNSSYFVAFSMTPDANIGKARYLLRTRVPALLKELA</sequence>
<dbReference type="Gene3D" id="3.30.450.30">
    <property type="entry name" value="Dynein light chain 2a, cytoplasmic"/>
    <property type="match status" value="1"/>
</dbReference>
<dbReference type="AlphaFoldDB" id="A0A150SZ20"/>
<name>A0A150SZ20_SORCE</name>
<proteinExistence type="predicted"/>
<organism evidence="1 2">
    <name type="scientific">Sorangium cellulosum</name>
    <name type="common">Polyangium cellulosum</name>
    <dbReference type="NCBI Taxonomy" id="56"/>
    <lineage>
        <taxon>Bacteria</taxon>
        <taxon>Pseudomonadati</taxon>
        <taxon>Myxococcota</taxon>
        <taxon>Polyangia</taxon>
        <taxon>Polyangiales</taxon>
        <taxon>Polyangiaceae</taxon>
        <taxon>Sorangium</taxon>
    </lineage>
</organism>
<comment type="caution">
    <text evidence="1">The sequence shown here is derived from an EMBL/GenBank/DDBJ whole genome shotgun (WGS) entry which is preliminary data.</text>
</comment>
<evidence type="ECO:0000313" key="1">
    <source>
        <dbReference type="EMBL" id="KYF97417.1"/>
    </source>
</evidence>
<reference evidence="1 2" key="1">
    <citation type="submission" date="2014-02" db="EMBL/GenBank/DDBJ databases">
        <title>The small core and large imbalanced accessory genome model reveals a collaborative survival strategy of Sorangium cellulosum strains in nature.</title>
        <authorList>
            <person name="Han K."/>
            <person name="Peng R."/>
            <person name="Blom J."/>
            <person name="Li Y.-Z."/>
        </authorList>
    </citation>
    <scope>NUCLEOTIDE SEQUENCE [LARGE SCALE GENOMIC DNA]</scope>
    <source>
        <strain evidence="1 2">So0011-07</strain>
    </source>
</reference>
<dbReference type="SUPFAM" id="SSF103196">
    <property type="entry name" value="Roadblock/LC7 domain"/>
    <property type="match status" value="1"/>
</dbReference>
<dbReference type="Proteomes" id="UP000075635">
    <property type="component" value="Unassembled WGS sequence"/>
</dbReference>